<dbReference type="EMBL" id="GBRH01253236">
    <property type="protein sequence ID" value="JAD44659.1"/>
    <property type="molecule type" value="Transcribed_RNA"/>
</dbReference>
<protein>
    <submittedName>
        <fullName evidence="1">Uncharacterized protein</fullName>
    </submittedName>
</protein>
<accession>A0A0A8ZZ54</accession>
<name>A0A0A8ZZ54_ARUDO</name>
<sequence>MGDNDTIAVDLEQLMLQYLDFLVNFPVIGDSMTVPIWSQAAFDQNAYEFAKLGYT</sequence>
<organism evidence="1">
    <name type="scientific">Arundo donax</name>
    <name type="common">Giant reed</name>
    <name type="synonym">Donax arundinaceus</name>
    <dbReference type="NCBI Taxonomy" id="35708"/>
    <lineage>
        <taxon>Eukaryota</taxon>
        <taxon>Viridiplantae</taxon>
        <taxon>Streptophyta</taxon>
        <taxon>Embryophyta</taxon>
        <taxon>Tracheophyta</taxon>
        <taxon>Spermatophyta</taxon>
        <taxon>Magnoliopsida</taxon>
        <taxon>Liliopsida</taxon>
        <taxon>Poales</taxon>
        <taxon>Poaceae</taxon>
        <taxon>PACMAD clade</taxon>
        <taxon>Arundinoideae</taxon>
        <taxon>Arundineae</taxon>
        <taxon>Arundo</taxon>
    </lineage>
</organism>
<reference evidence="1" key="1">
    <citation type="submission" date="2014-09" db="EMBL/GenBank/DDBJ databases">
        <authorList>
            <person name="Magalhaes I.L.F."/>
            <person name="Oliveira U."/>
            <person name="Santos F.R."/>
            <person name="Vidigal T.H.D.A."/>
            <person name="Brescovit A.D."/>
            <person name="Santos A.J."/>
        </authorList>
    </citation>
    <scope>NUCLEOTIDE SEQUENCE</scope>
    <source>
        <tissue evidence="1">Shoot tissue taken approximately 20 cm above the soil surface</tissue>
    </source>
</reference>
<proteinExistence type="predicted"/>
<reference evidence="1" key="2">
    <citation type="journal article" date="2015" name="Data Brief">
        <title>Shoot transcriptome of the giant reed, Arundo donax.</title>
        <authorList>
            <person name="Barrero R.A."/>
            <person name="Guerrero F.D."/>
            <person name="Moolhuijzen P."/>
            <person name="Goolsby J.A."/>
            <person name="Tidwell J."/>
            <person name="Bellgard S.E."/>
            <person name="Bellgard M.I."/>
        </authorList>
    </citation>
    <scope>NUCLEOTIDE SEQUENCE</scope>
    <source>
        <tissue evidence="1">Shoot tissue taken approximately 20 cm above the soil surface</tissue>
    </source>
</reference>
<dbReference type="AlphaFoldDB" id="A0A0A8ZZ54"/>
<evidence type="ECO:0000313" key="1">
    <source>
        <dbReference type="EMBL" id="JAD44659.1"/>
    </source>
</evidence>